<evidence type="ECO:0000256" key="2">
    <source>
        <dbReference type="SAM" id="SignalP"/>
    </source>
</evidence>
<feature type="signal peptide" evidence="2">
    <location>
        <begin position="1"/>
        <end position="21"/>
    </location>
</feature>
<dbReference type="Proteomes" id="UP000683442">
    <property type="component" value="Chromosome"/>
</dbReference>
<keyword evidence="4" id="KW-1185">Reference proteome</keyword>
<keyword evidence="2" id="KW-0732">Signal</keyword>
<organism evidence="3 4">
    <name type="scientific">Marinobacter adhaerens</name>
    <dbReference type="NCBI Taxonomy" id="1033846"/>
    <lineage>
        <taxon>Bacteria</taxon>
        <taxon>Pseudomonadati</taxon>
        <taxon>Pseudomonadota</taxon>
        <taxon>Gammaproteobacteria</taxon>
        <taxon>Pseudomonadales</taxon>
        <taxon>Marinobacteraceae</taxon>
        <taxon>Marinobacter</taxon>
    </lineage>
</organism>
<evidence type="ECO:0000313" key="4">
    <source>
        <dbReference type="Proteomes" id="UP000683442"/>
    </source>
</evidence>
<evidence type="ECO:0000313" key="3">
    <source>
        <dbReference type="EMBL" id="QWV12686.1"/>
    </source>
</evidence>
<protein>
    <submittedName>
        <fullName evidence="3">PepSY domain-containing protein</fullName>
    </submittedName>
</protein>
<gene>
    <name evidence="3" type="ORF">KQ249_18775</name>
</gene>
<sequence length="156" mass="17473">MKTIIALALAGGMISAPAAMAMGSFDDAERILKAGSDYGITQFRSLEFEYEGYDDIELEGWVDNDWYVELDMNDDGSIEREQRRKHGGEPSGLTAEEVRNYLKAAQAEGMDRLEELKVSSRGYIEVEGNDPSGQELEIDFRVGDLTPVRIERDDQN</sequence>
<proteinExistence type="predicted"/>
<evidence type="ECO:0000256" key="1">
    <source>
        <dbReference type="SAM" id="MobiDB-lite"/>
    </source>
</evidence>
<dbReference type="GeneID" id="78561512"/>
<accession>A0ABX8IJ21</accession>
<name>A0ABX8IJ21_9GAMM</name>
<dbReference type="RefSeq" id="WP_014578186.1">
    <property type="nucleotide sequence ID" value="NZ_CBDIPR010000001.1"/>
</dbReference>
<feature type="region of interest" description="Disordered" evidence="1">
    <location>
        <begin position="77"/>
        <end position="96"/>
    </location>
</feature>
<reference evidence="3 4" key="1">
    <citation type="submission" date="2021-06" db="EMBL/GenBank/DDBJ databases">
        <title>Microbial metabolic specificity influences pelagic lipid remineralization.</title>
        <authorList>
            <person name="Behrendt L."/>
            <person name="Hunter J.E."/>
            <person name="Alcolombri U."/>
            <person name="Smriga S."/>
            <person name="Mincer T."/>
            <person name="Lowenstein D.P."/>
            <person name="Peaudecerf F.J."/>
            <person name="Fernandez V.I."/>
            <person name="Fredricks H."/>
            <person name="Almblad H."/>
            <person name="Harrison J.J."/>
            <person name="Stocker R."/>
            <person name="Van Mooy B.A.S."/>
        </authorList>
    </citation>
    <scope>NUCLEOTIDE SEQUENCE [LARGE SCALE GENOMIC DNA]</scope>
    <source>
        <strain evidence="3 4">HP15-B</strain>
    </source>
</reference>
<feature type="chain" id="PRO_5045266064" evidence="2">
    <location>
        <begin position="22"/>
        <end position="156"/>
    </location>
</feature>
<dbReference type="EMBL" id="CP076686">
    <property type="protein sequence ID" value="QWV12686.1"/>
    <property type="molecule type" value="Genomic_DNA"/>
</dbReference>